<name>A0A1G2SLV5_9BACT</name>
<reference evidence="7 8" key="1">
    <citation type="journal article" date="2016" name="Nat. Commun.">
        <title>Thousands of microbial genomes shed light on interconnected biogeochemical processes in an aquifer system.</title>
        <authorList>
            <person name="Anantharaman K."/>
            <person name="Brown C.T."/>
            <person name="Hug L.A."/>
            <person name="Sharon I."/>
            <person name="Castelle C.J."/>
            <person name="Probst A.J."/>
            <person name="Thomas B.C."/>
            <person name="Singh A."/>
            <person name="Wilkins M.J."/>
            <person name="Karaoz U."/>
            <person name="Brodie E.L."/>
            <person name="Williams K.H."/>
            <person name="Hubbard S.S."/>
            <person name="Banfield J.F."/>
        </authorList>
    </citation>
    <scope>NUCLEOTIDE SEQUENCE [LARGE SCALE GENOMIC DNA]</scope>
</reference>
<dbReference type="Pfam" id="PF01943">
    <property type="entry name" value="Polysacc_synt"/>
    <property type="match status" value="1"/>
</dbReference>
<dbReference type="PANTHER" id="PTHR30250:SF11">
    <property type="entry name" value="O-ANTIGEN TRANSPORTER-RELATED"/>
    <property type="match status" value="1"/>
</dbReference>
<feature type="transmembrane region" description="Helical" evidence="6">
    <location>
        <begin position="91"/>
        <end position="117"/>
    </location>
</feature>
<protein>
    <recommendedName>
        <fullName evidence="9">Polysaccharide biosynthesis protein C-terminal domain-containing protein</fullName>
    </recommendedName>
</protein>
<dbReference type="InterPro" id="IPR002797">
    <property type="entry name" value="Polysacc_synth"/>
</dbReference>
<evidence type="ECO:0000256" key="1">
    <source>
        <dbReference type="ARBA" id="ARBA00004651"/>
    </source>
</evidence>
<evidence type="ECO:0000256" key="3">
    <source>
        <dbReference type="ARBA" id="ARBA00022692"/>
    </source>
</evidence>
<organism evidence="7 8">
    <name type="scientific">Candidatus Yonathbacteria bacterium RIFOXYD1_FULL_52_36</name>
    <dbReference type="NCBI Taxonomy" id="1802730"/>
    <lineage>
        <taxon>Bacteria</taxon>
        <taxon>Candidatus Yonathiibacteriota</taxon>
    </lineage>
</organism>
<comment type="caution">
    <text evidence="7">The sequence shown here is derived from an EMBL/GenBank/DDBJ whole genome shotgun (WGS) entry which is preliminary data.</text>
</comment>
<feature type="transmembrane region" description="Helical" evidence="6">
    <location>
        <begin position="166"/>
        <end position="186"/>
    </location>
</feature>
<accession>A0A1G2SLV5</accession>
<keyword evidence="5 6" id="KW-0472">Membrane</keyword>
<dbReference type="EMBL" id="MHUZ01000020">
    <property type="protein sequence ID" value="OHA85678.1"/>
    <property type="molecule type" value="Genomic_DNA"/>
</dbReference>
<dbReference type="STRING" id="1802730.A2591_02490"/>
<feature type="transmembrane region" description="Helical" evidence="6">
    <location>
        <begin position="307"/>
        <end position="330"/>
    </location>
</feature>
<evidence type="ECO:0000313" key="8">
    <source>
        <dbReference type="Proteomes" id="UP000178168"/>
    </source>
</evidence>
<dbReference type="Proteomes" id="UP000178168">
    <property type="component" value="Unassembled WGS sequence"/>
</dbReference>
<feature type="transmembrane region" description="Helical" evidence="6">
    <location>
        <begin position="394"/>
        <end position="412"/>
    </location>
</feature>
<proteinExistence type="predicted"/>
<dbReference type="InterPro" id="IPR050833">
    <property type="entry name" value="Poly_Biosynth_Transport"/>
</dbReference>
<evidence type="ECO:0008006" key="9">
    <source>
        <dbReference type="Google" id="ProtNLM"/>
    </source>
</evidence>
<dbReference type="GO" id="GO:0005886">
    <property type="term" value="C:plasma membrane"/>
    <property type="evidence" value="ECO:0007669"/>
    <property type="project" value="UniProtKB-SubCell"/>
</dbReference>
<evidence type="ECO:0000256" key="4">
    <source>
        <dbReference type="ARBA" id="ARBA00022989"/>
    </source>
</evidence>
<evidence type="ECO:0000256" key="2">
    <source>
        <dbReference type="ARBA" id="ARBA00022475"/>
    </source>
</evidence>
<feature type="transmembrane region" description="Helical" evidence="6">
    <location>
        <begin position="48"/>
        <end position="70"/>
    </location>
</feature>
<feature type="transmembrane region" description="Helical" evidence="6">
    <location>
        <begin position="342"/>
        <end position="361"/>
    </location>
</feature>
<evidence type="ECO:0000256" key="6">
    <source>
        <dbReference type="SAM" id="Phobius"/>
    </source>
</evidence>
<feature type="transmembrane region" description="Helical" evidence="6">
    <location>
        <begin position="123"/>
        <end position="145"/>
    </location>
</feature>
<keyword evidence="2" id="KW-1003">Cell membrane</keyword>
<gene>
    <name evidence="7" type="ORF">A2591_02490</name>
</gene>
<dbReference type="PANTHER" id="PTHR30250">
    <property type="entry name" value="PST FAMILY PREDICTED COLANIC ACID TRANSPORTER"/>
    <property type="match status" value="1"/>
</dbReference>
<keyword evidence="4 6" id="KW-1133">Transmembrane helix</keyword>
<keyword evidence="3 6" id="KW-0812">Transmembrane</keyword>
<evidence type="ECO:0000313" key="7">
    <source>
        <dbReference type="EMBL" id="OHA85678.1"/>
    </source>
</evidence>
<feature type="transmembrane region" description="Helical" evidence="6">
    <location>
        <begin position="192"/>
        <end position="209"/>
    </location>
</feature>
<feature type="transmembrane region" description="Helical" evidence="6">
    <location>
        <begin position="12"/>
        <end position="36"/>
    </location>
</feature>
<evidence type="ECO:0000256" key="5">
    <source>
        <dbReference type="ARBA" id="ARBA00023136"/>
    </source>
</evidence>
<dbReference type="AlphaFoldDB" id="A0A1G2SLV5"/>
<sequence length="450" mass="50915">MAKSVLRTIGEGTLWTTGSTIILKVVGLATIFLVLHKLSVYEYGLVQLVLSILPILSIFLLPGVGNVVVADMSVARGRGDLGEVRMIFSNYFRLQMVLGFFAWAIVFFGADLIARYYSEQSSILIKIVSFSFLVSPFRGSIQIALRVYLKFFQQSVYTVVEEVLKLGFLVVFFFVLHISVAGVLFATVFAEALTVAVMSFSFFKVYTTFSKAPIQERKPFWSVLYFHTKWGLFTSYLNSFGQNLRLWIVKFMLGTEAAGLFSVASGLLSHTTSLIPISSILAPIIPQYVEQKERFYRLIVKGVKYQLLSSIAVGIAAFSIFPIIIIFLFPNYAESMSLFQKMVFALIPMSFGSLTSAFFALKAQKDLFYATLFRTLLMVVILPPFIFLFGLPGVAYELVLTLSLFVLERIRVLRRLLPGIKMDVRSFFFVDDEDRFLLQRIQHSLKLSRK</sequence>
<comment type="subcellular location">
    <subcellularLocation>
        <location evidence="1">Cell membrane</location>
        <topology evidence="1">Multi-pass membrane protein</topology>
    </subcellularLocation>
</comment>